<proteinExistence type="predicted"/>
<dbReference type="AlphaFoldDB" id="A0A9D2A8H5"/>
<evidence type="ECO:0000256" key="2">
    <source>
        <dbReference type="ARBA" id="ARBA00023125"/>
    </source>
</evidence>
<dbReference type="GO" id="GO:0003677">
    <property type="term" value="F:DNA binding"/>
    <property type="evidence" value="ECO:0007669"/>
    <property type="project" value="UniProtKB-KW"/>
</dbReference>
<feature type="region of interest" description="Disordered" evidence="4">
    <location>
        <begin position="78"/>
        <end position="104"/>
    </location>
</feature>
<evidence type="ECO:0000313" key="7">
    <source>
        <dbReference type="Proteomes" id="UP000824151"/>
    </source>
</evidence>
<dbReference type="Gene3D" id="1.10.10.10">
    <property type="entry name" value="Winged helix-like DNA-binding domain superfamily/Winged helix DNA-binding domain"/>
    <property type="match status" value="1"/>
</dbReference>
<dbReference type="Pfam" id="PF00392">
    <property type="entry name" value="GntR"/>
    <property type="match status" value="1"/>
</dbReference>
<dbReference type="InterPro" id="IPR036388">
    <property type="entry name" value="WH-like_DNA-bd_sf"/>
</dbReference>
<keyword evidence="2" id="KW-0238">DNA-binding</keyword>
<name>A0A9D2A8H5_9MICC</name>
<dbReference type="Gene3D" id="1.20.120.530">
    <property type="entry name" value="GntR ligand-binding domain-like"/>
    <property type="match status" value="1"/>
</dbReference>
<feature type="region of interest" description="Disordered" evidence="4">
    <location>
        <begin position="239"/>
        <end position="269"/>
    </location>
</feature>
<keyword evidence="3" id="KW-0804">Transcription</keyword>
<dbReference type="GO" id="GO:0003700">
    <property type="term" value="F:DNA-binding transcription factor activity"/>
    <property type="evidence" value="ECO:0007669"/>
    <property type="project" value="InterPro"/>
</dbReference>
<comment type="caution">
    <text evidence="6">The sequence shown here is derived from an EMBL/GenBank/DDBJ whole genome shotgun (WGS) entry which is preliminary data.</text>
</comment>
<accession>A0A9D2A8H5</accession>
<dbReference type="InterPro" id="IPR000524">
    <property type="entry name" value="Tscrpt_reg_HTH_GntR"/>
</dbReference>
<reference evidence="6" key="2">
    <citation type="submission" date="2021-04" db="EMBL/GenBank/DDBJ databases">
        <authorList>
            <person name="Gilroy R."/>
        </authorList>
    </citation>
    <scope>NUCLEOTIDE SEQUENCE</scope>
    <source>
        <strain evidence="6">ChiHejej3B27-3195</strain>
    </source>
</reference>
<feature type="domain" description="HTH gntR-type" evidence="5">
    <location>
        <begin position="282"/>
        <end position="356"/>
    </location>
</feature>
<evidence type="ECO:0000313" key="6">
    <source>
        <dbReference type="EMBL" id="HIX00551.1"/>
    </source>
</evidence>
<dbReference type="PROSITE" id="PS50949">
    <property type="entry name" value="HTH_GNTR"/>
    <property type="match status" value="1"/>
</dbReference>
<evidence type="ECO:0000256" key="1">
    <source>
        <dbReference type="ARBA" id="ARBA00023015"/>
    </source>
</evidence>
<evidence type="ECO:0000256" key="4">
    <source>
        <dbReference type="SAM" id="MobiDB-lite"/>
    </source>
</evidence>
<dbReference type="SUPFAM" id="SSF46785">
    <property type="entry name" value="Winged helix' DNA-binding domain"/>
    <property type="match status" value="1"/>
</dbReference>
<keyword evidence="1" id="KW-0805">Transcription regulation</keyword>
<dbReference type="SUPFAM" id="SSF48008">
    <property type="entry name" value="GntR ligand-binding domain-like"/>
    <property type="match status" value="1"/>
</dbReference>
<dbReference type="InterPro" id="IPR036390">
    <property type="entry name" value="WH_DNA-bd_sf"/>
</dbReference>
<dbReference type="PANTHER" id="PTHR43537">
    <property type="entry name" value="TRANSCRIPTIONAL REGULATOR, GNTR FAMILY"/>
    <property type="match status" value="1"/>
</dbReference>
<sequence length="502" mass="54329">MHRASLIPRAARGSAATSGAAAPRRGRPRIQETATDIVASVLVTAGPRVGSSEYSTRQIAQLTGLSQTVVSRAIHAIRSSGSIETPPAHPQRLDSPSRQEAPDETGALQVDAVRVAFPLIMITFGAAEHVTRGHQQRATQRRCAALMAGLHISGAVDWSPAGTPSPPDQARPLDAQLRAQHAFEGPLTVVWHPDHGTWDEFRRRTAALLDRCAPDVNSLPGSLLRQIARRAGRGLHGLSWSRHTESEKSTSGDIFDSNMDSSQPTPEAAQASVRQWLPRPGLSVTEQIAIALRQEITNSGFRPGDRLAPSALAGSLTLSASTVRAAMRRLSDDGLLIHSEGAFFIPAISGVDVIDLYAARLHTGIVLLRGCATQPRHRLLAARLALSAVETAARRGTRSDVGHADLQFQHELADGSGLVQSARSFHALTLRLRMFISILQLDYSPAIDRILSDDRQILAAVLDGRTEDAVRIFRAKLDHAVRHMCAVAPDTFDARLWERLIR</sequence>
<feature type="compositionally biased region" description="Low complexity" evidence="4">
    <location>
        <begin position="8"/>
        <end position="23"/>
    </location>
</feature>
<dbReference type="Proteomes" id="UP000824151">
    <property type="component" value="Unassembled WGS sequence"/>
</dbReference>
<dbReference type="InterPro" id="IPR008920">
    <property type="entry name" value="TF_FadR/GntR_C"/>
</dbReference>
<organism evidence="6 7">
    <name type="scientific">Candidatus Nesterenkonia stercoripullorum</name>
    <dbReference type="NCBI Taxonomy" id="2838701"/>
    <lineage>
        <taxon>Bacteria</taxon>
        <taxon>Bacillati</taxon>
        <taxon>Actinomycetota</taxon>
        <taxon>Actinomycetes</taxon>
        <taxon>Micrococcales</taxon>
        <taxon>Micrococcaceae</taxon>
        <taxon>Nesterenkonia</taxon>
    </lineage>
</organism>
<feature type="compositionally biased region" description="Basic and acidic residues" evidence="4">
    <location>
        <begin position="91"/>
        <end position="101"/>
    </location>
</feature>
<dbReference type="EMBL" id="DXGD01000385">
    <property type="protein sequence ID" value="HIX00551.1"/>
    <property type="molecule type" value="Genomic_DNA"/>
</dbReference>
<evidence type="ECO:0000256" key="3">
    <source>
        <dbReference type="ARBA" id="ARBA00023163"/>
    </source>
</evidence>
<gene>
    <name evidence="6" type="ORF">H9871_10465</name>
</gene>
<reference evidence="6" key="1">
    <citation type="journal article" date="2021" name="PeerJ">
        <title>Extensive microbial diversity within the chicken gut microbiome revealed by metagenomics and culture.</title>
        <authorList>
            <person name="Gilroy R."/>
            <person name="Ravi A."/>
            <person name="Getino M."/>
            <person name="Pursley I."/>
            <person name="Horton D.L."/>
            <person name="Alikhan N.F."/>
            <person name="Baker D."/>
            <person name="Gharbi K."/>
            <person name="Hall N."/>
            <person name="Watson M."/>
            <person name="Adriaenssens E.M."/>
            <person name="Foster-Nyarko E."/>
            <person name="Jarju S."/>
            <person name="Secka A."/>
            <person name="Antonio M."/>
            <person name="Oren A."/>
            <person name="Chaudhuri R.R."/>
            <person name="La Ragione R."/>
            <person name="Hildebrand F."/>
            <person name="Pallen M.J."/>
        </authorList>
    </citation>
    <scope>NUCLEOTIDE SEQUENCE</scope>
    <source>
        <strain evidence="6">ChiHejej3B27-3195</strain>
    </source>
</reference>
<feature type="region of interest" description="Disordered" evidence="4">
    <location>
        <begin position="1"/>
        <end position="30"/>
    </location>
</feature>
<dbReference type="PANTHER" id="PTHR43537:SF45">
    <property type="entry name" value="GNTR FAMILY REGULATORY PROTEIN"/>
    <property type="match status" value="1"/>
</dbReference>
<protein>
    <submittedName>
        <fullName evidence="6">GntR family transcriptional regulator</fullName>
    </submittedName>
</protein>
<evidence type="ECO:0000259" key="5">
    <source>
        <dbReference type="PROSITE" id="PS50949"/>
    </source>
</evidence>